<dbReference type="CDD" id="cd00104">
    <property type="entry name" value="KAZAL_FS"/>
    <property type="match status" value="1"/>
</dbReference>
<dbReference type="OrthoDB" id="6513408at2759"/>
<dbReference type="SUPFAM" id="SSF100895">
    <property type="entry name" value="Kazal-type serine protease inhibitors"/>
    <property type="match status" value="1"/>
</dbReference>
<dbReference type="Gene3D" id="3.30.60.30">
    <property type="match status" value="1"/>
</dbReference>
<feature type="signal peptide" evidence="1">
    <location>
        <begin position="1"/>
        <end position="23"/>
    </location>
</feature>
<dbReference type="RefSeq" id="XP_051859428.1">
    <property type="nucleotide sequence ID" value="XM_052003468.1"/>
</dbReference>
<dbReference type="PANTHER" id="PTHR21179:SF1">
    <property type="entry name" value="KAZ1-TYPE SERINE PROTEASE INHIBITOR-LIKE PROTEIN TYPE EPSILON-RELATED"/>
    <property type="match status" value="1"/>
</dbReference>
<keyword evidence="1" id="KW-0732">Signal</keyword>
<evidence type="ECO:0000313" key="5">
    <source>
        <dbReference type="RefSeq" id="XP_051859429.1"/>
    </source>
</evidence>
<dbReference type="RefSeq" id="XP_051859429.1">
    <property type="nucleotide sequence ID" value="XM_052003469.1"/>
</dbReference>
<dbReference type="Pfam" id="PF00050">
    <property type="entry name" value="Kazal_1"/>
    <property type="match status" value="1"/>
</dbReference>
<reference evidence="4 5" key="1">
    <citation type="submission" date="2025-04" db="UniProtKB">
        <authorList>
            <consortium name="RefSeq"/>
        </authorList>
    </citation>
    <scope>IDENTIFICATION</scope>
    <source>
        <strain evidence="4 5">15112-1751.03</strain>
        <tissue evidence="4 5">Whole Adult</tissue>
    </source>
</reference>
<keyword evidence="3" id="KW-1185">Reference proteome</keyword>
<protein>
    <submittedName>
        <fullName evidence="4 5">Uncharacterized protein LOC117570320 isoform X1</fullName>
    </submittedName>
</protein>
<evidence type="ECO:0000259" key="2">
    <source>
        <dbReference type="PROSITE" id="PS51465"/>
    </source>
</evidence>
<dbReference type="InterPro" id="IPR036058">
    <property type="entry name" value="Kazal_dom_sf"/>
</dbReference>
<organism evidence="3 5">
    <name type="scientific">Drosophila albomicans</name>
    <name type="common">Fruit fly</name>
    <dbReference type="NCBI Taxonomy" id="7291"/>
    <lineage>
        <taxon>Eukaryota</taxon>
        <taxon>Metazoa</taxon>
        <taxon>Ecdysozoa</taxon>
        <taxon>Arthropoda</taxon>
        <taxon>Hexapoda</taxon>
        <taxon>Insecta</taxon>
        <taxon>Pterygota</taxon>
        <taxon>Neoptera</taxon>
        <taxon>Endopterygota</taxon>
        <taxon>Diptera</taxon>
        <taxon>Brachycera</taxon>
        <taxon>Muscomorpha</taxon>
        <taxon>Ephydroidea</taxon>
        <taxon>Drosophilidae</taxon>
        <taxon>Drosophila</taxon>
    </lineage>
</organism>
<sequence>MESFNMFAAFIAMLILLIAAVGAAPQFPGWDQNLASTFVRGRPIETGSTTTTPAPTASPQIQACIQSCPATSEYNPICGSDNVNYYNGGRFDCAVRCGLNIRRLHLGICTPPPTG</sequence>
<feature type="domain" description="Kazal-like" evidence="2">
    <location>
        <begin position="58"/>
        <end position="111"/>
    </location>
</feature>
<dbReference type="InterPro" id="IPR039932">
    <property type="entry name" value="Spink4-like"/>
</dbReference>
<proteinExistence type="predicted"/>
<dbReference type="Proteomes" id="UP000515160">
    <property type="component" value="Chromosome 3"/>
</dbReference>
<feature type="chain" id="PRO_5044697846" evidence="1">
    <location>
        <begin position="24"/>
        <end position="115"/>
    </location>
</feature>
<evidence type="ECO:0000256" key="1">
    <source>
        <dbReference type="SAM" id="SignalP"/>
    </source>
</evidence>
<dbReference type="GeneID" id="117570320"/>
<dbReference type="PROSITE" id="PS51465">
    <property type="entry name" value="KAZAL_2"/>
    <property type="match status" value="1"/>
</dbReference>
<evidence type="ECO:0000313" key="3">
    <source>
        <dbReference type="Proteomes" id="UP000515160"/>
    </source>
</evidence>
<dbReference type="GO" id="GO:0004867">
    <property type="term" value="F:serine-type endopeptidase inhibitor activity"/>
    <property type="evidence" value="ECO:0007669"/>
    <property type="project" value="InterPro"/>
</dbReference>
<name>A0A9C6SUT7_DROAB</name>
<accession>A0A9C6SUT7</accession>
<gene>
    <name evidence="4 5" type="primary">LOC117570320</name>
</gene>
<dbReference type="InterPro" id="IPR002350">
    <property type="entry name" value="Kazal_dom"/>
</dbReference>
<evidence type="ECO:0000313" key="4">
    <source>
        <dbReference type="RefSeq" id="XP_051859428.1"/>
    </source>
</evidence>
<dbReference type="PANTHER" id="PTHR21179">
    <property type="entry name" value="SERINE-TYPE ENDOPEPTIDASE INHIBITOR"/>
    <property type="match status" value="1"/>
</dbReference>
<dbReference type="AlphaFoldDB" id="A0A9C6SUT7"/>